<dbReference type="PROSITE" id="PS51257">
    <property type="entry name" value="PROKAR_LIPOPROTEIN"/>
    <property type="match status" value="1"/>
</dbReference>
<organism evidence="1 2">
    <name type="scientific">Borrelia turcica IST7</name>
    <dbReference type="NCBI Taxonomy" id="1104446"/>
    <lineage>
        <taxon>Bacteria</taxon>
        <taxon>Pseudomonadati</taxon>
        <taxon>Spirochaetota</taxon>
        <taxon>Spirochaetia</taxon>
        <taxon>Spirochaetales</taxon>
        <taxon>Borreliaceae</taxon>
        <taxon>Borrelia</taxon>
    </lineage>
</organism>
<proteinExistence type="predicted"/>
<dbReference type="AlphaFoldDB" id="A0A386PM70"/>
<evidence type="ECO:0000313" key="2">
    <source>
        <dbReference type="Proteomes" id="UP000275571"/>
    </source>
</evidence>
<evidence type="ECO:0008006" key="3">
    <source>
        <dbReference type="Google" id="ProtNLM"/>
    </source>
</evidence>
<dbReference type="RefSeq" id="WP_120104611.1">
    <property type="nucleotide sequence ID" value="NZ_CP028884.1"/>
</dbReference>
<name>A0A386PM70_9SPIR</name>
<dbReference type="OrthoDB" id="351072at2"/>
<dbReference type="Proteomes" id="UP000275571">
    <property type="component" value="Chromosome"/>
</dbReference>
<dbReference type="KEGG" id="btur:DB313_04445"/>
<accession>A0A386PM70</accession>
<evidence type="ECO:0000313" key="1">
    <source>
        <dbReference type="EMBL" id="AYE36691.1"/>
    </source>
</evidence>
<gene>
    <name evidence="1" type="ORF">DB313_04445</name>
</gene>
<sequence length="175" mass="20348">MQIKTIIKTICMILSIISCTTIEPQKEYETKFDIIESHAEYISINTIKATNEYIYIELTNRSQEIVKINWQHTSLNSKNIVTTKDDLKLINNLGQYNNKYKEFFIGPDTSQEFTIYLLDNHNKNTQISTNKSEEHSYSFNKITYPAILKLSIVKANIDTNKTINILISRIPKSDF</sequence>
<protein>
    <recommendedName>
        <fullName evidence="3">Lipoprotein</fullName>
    </recommendedName>
</protein>
<reference evidence="1 2" key="1">
    <citation type="journal article" date="2018" name="Infect. Genet. Evol.">
        <title>Genome-wide analysis of Borrelia turcica and 'Candidatus Borrelia tachyglossi' shows relapsing fever-like genomes with unique genomic links to Lyme disease Borrelia.</title>
        <authorList>
            <person name="Gofton A.W."/>
            <person name="Margos G."/>
            <person name="Fingerle V."/>
            <person name="Hepner S."/>
            <person name="Loh S.M."/>
            <person name="Ryan U."/>
            <person name="Irwin P."/>
            <person name="Oskam C.L."/>
        </authorList>
    </citation>
    <scope>NUCLEOTIDE SEQUENCE [LARGE SCALE GENOMIC DNA]</scope>
    <source>
        <strain evidence="1 2">IST7</strain>
    </source>
</reference>
<keyword evidence="2" id="KW-1185">Reference proteome</keyword>
<dbReference type="EMBL" id="CP028884">
    <property type="protein sequence ID" value="AYE36691.1"/>
    <property type="molecule type" value="Genomic_DNA"/>
</dbReference>